<evidence type="ECO:0000256" key="8">
    <source>
        <dbReference type="ARBA" id="ARBA00022989"/>
    </source>
</evidence>
<evidence type="ECO:0000256" key="5">
    <source>
        <dbReference type="ARBA" id="ARBA00022692"/>
    </source>
</evidence>
<dbReference type="OrthoDB" id="9806127at2"/>
<dbReference type="InterPro" id="IPR027417">
    <property type="entry name" value="P-loop_NTPase"/>
</dbReference>
<dbReference type="Pfam" id="PF00005">
    <property type="entry name" value="ABC_tran"/>
    <property type="match status" value="1"/>
</dbReference>
<keyword evidence="7 13" id="KW-0067">ATP-binding</keyword>
<accession>A0A495JBZ5</accession>
<dbReference type="RefSeq" id="WP_121153605.1">
    <property type="nucleotide sequence ID" value="NZ_RBKT01000001.1"/>
</dbReference>
<keyword evidence="2" id="KW-0813">Transport</keyword>
<dbReference type="PANTHER" id="PTHR43394">
    <property type="entry name" value="ATP-DEPENDENT PERMEASE MDL1, MITOCHONDRIAL"/>
    <property type="match status" value="1"/>
</dbReference>
<evidence type="ECO:0000259" key="11">
    <source>
        <dbReference type="PROSITE" id="PS50893"/>
    </source>
</evidence>
<dbReference type="FunFam" id="3.40.50.300:FF:001001">
    <property type="entry name" value="Multidrug ABC transporter ATP-binding protein"/>
    <property type="match status" value="1"/>
</dbReference>
<keyword evidence="9 10" id="KW-0472">Membrane</keyword>
<dbReference type="SUPFAM" id="SSF52540">
    <property type="entry name" value="P-loop containing nucleoside triphosphate hydrolases"/>
    <property type="match status" value="1"/>
</dbReference>
<dbReference type="InterPro" id="IPR036640">
    <property type="entry name" value="ABC1_TM_sf"/>
</dbReference>
<dbReference type="GO" id="GO:0005524">
    <property type="term" value="F:ATP binding"/>
    <property type="evidence" value="ECO:0007669"/>
    <property type="project" value="UniProtKB-KW"/>
</dbReference>
<dbReference type="InterPro" id="IPR039421">
    <property type="entry name" value="Type_1_exporter"/>
</dbReference>
<feature type="transmembrane region" description="Helical" evidence="10">
    <location>
        <begin position="27"/>
        <end position="50"/>
    </location>
</feature>
<dbReference type="PROSITE" id="PS50929">
    <property type="entry name" value="ABC_TM1F"/>
    <property type="match status" value="1"/>
</dbReference>
<dbReference type="EMBL" id="RBKT01000001">
    <property type="protein sequence ID" value="RKR85914.1"/>
    <property type="molecule type" value="Genomic_DNA"/>
</dbReference>
<protein>
    <submittedName>
        <fullName evidence="13">ATP-binding cassette subfamily C protein</fullName>
    </submittedName>
</protein>
<dbReference type="SUPFAM" id="SSF90123">
    <property type="entry name" value="ABC transporter transmembrane region"/>
    <property type="match status" value="1"/>
</dbReference>
<keyword evidence="4" id="KW-0997">Cell inner membrane</keyword>
<dbReference type="GO" id="GO:0015421">
    <property type="term" value="F:ABC-type oligopeptide transporter activity"/>
    <property type="evidence" value="ECO:0007669"/>
    <property type="project" value="TreeGrafter"/>
</dbReference>
<dbReference type="AlphaFoldDB" id="A0A495JBZ5"/>
<comment type="caution">
    <text evidence="13">The sequence shown here is derived from an EMBL/GenBank/DDBJ whole genome shotgun (WGS) entry which is preliminary data.</text>
</comment>
<sequence>MTPQVLPIASPAQTTAAVRRLLRGRRALAVGSLGVLAGATAIGLLTPPLLGHIVDLVTRGGTVGTLTVPAIALVAIALAHAVSTAIGVGMIARLGEGMLADLRERFVDRALHLPLGQLEQAGAGDLTSRVTNDVTAIAEAVRGALPELVRSVLVIGLTLAGLAVLDPRFLLAALLAAPIQWHTVRWYLRRSRPLYPAQRLAVGAQQQQLLESIGGAATVRALRLEQRHLDQVTTRSQGAVDLALRAVRLITRFYARLNLAEFVGLSAVLVTGFLLTDAGAVTIGTTAAATLYFHNLFGPVNSALRLVDDAQVATASLARLVGVTQLPAPVDAPDRPAAVDASVKAVDIEYAYLPGNRVLSGVTLEIEAGQRVALVGASGAGKTTLAQLVAGVHRPTSGSIMLGGVEVAELPPEHRRRTVAVVTQEVHVFAGPLADDLRLARPDATEDELRAALAEVEALEWALGLPEGLATVVGDGGHQLSVTQAQQLALARVVLADPRVVILDEATADAGSAGARVLERAAERALRGRTALMVAHRLTQAVGADRIIVLEDGRVIDAGTHEELIGRGDGAYAALWRAWSQQR</sequence>
<gene>
    <name evidence="13" type="ORF">BDK92_0130</name>
</gene>
<evidence type="ECO:0000256" key="1">
    <source>
        <dbReference type="ARBA" id="ARBA00004651"/>
    </source>
</evidence>
<keyword evidence="6" id="KW-0547">Nucleotide-binding</keyword>
<dbReference type="CDD" id="cd07346">
    <property type="entry name" value="ABC_6TM_exporters"/>
    <property type="match status" value="1"/>
</dbReference>
<keyword evidence="14" id="KW-1185">Reference proteome</keyword>
<dbReference type="InterPro" id="IPR003593">
    <property type="entry name" value="AAA+_ATPase"/>
</dbReference>
<comment type="subcellular location">
    <subcellularLocation>
        <location evidence="1">Cell membrane</location>
        <topology evidence="1">Multi-pass membrane protein</topology>
    </subcellularLocation>
</comment>
<evidence type="ECO:0000256" key="6">
    <source>
        <dbReference type="ARBA" id="ARBA00022741"/>
    </source>
</evidence>
<evidence type="ECO:0000313" key="13">
    <source>
        <dbReference type="EMBL" id="RKR85914.1"/>
    </source>
</evidence>
<name>A0A495JBZ5_9ACTN</name>
<evidence type="ECO:0000256" key="10">
    <source>
        <dbReference type="SAM" id="Phobius"/>
    </source>
</evidence>
<keyword evidence="3" id="KW-1003">Cell membrane</keyword>
<evidence type="ECO:0000256" key="7">
    <source>
        <dbReference type="ARBA" id="ARBA00022840"/>
    </source>
</evidence>
<dbReference type="InterPro" id="IPR011527">
    <property type="entry name" value="ABC1_TM_dom"/>
</dbReference>
<evidence type="ECO:0000313" key="14">
    <source>
        <dbReference type="Proteomes" id="UP000277671"/>
    </source>
</evidence>
<dbReference type="Pfam" id="PF00664">
    <property type="entry name" value="ABC_membrane"/>
    <property type="match status" value="1"/>
</dbReference>
<keyword evidence="8 10" id="KW-1133">Transmembrane helix</keyword>
<evidence type="ECO:0000259" key="12">
    <source>
        <dbReference type="PROSITE" id="PS50929"/>
    </source>
</evidence>
<feature type="transmembrane region" description="Helical" evidence="10">
    <location>
        <begin position="253"/>
        <end position="275"/>
    </location>
</feature>
<dbReference type="Proteomes" id="UP000277671">
    <property type="component" value="Unassembled WGS sequence"/>
</dbReference>
<organism evidence="13 14">
    <name type="scientific">Micromonospora pisi</name>
    <dbReference type="NCBI Taxonomy" id="589240"/>
    <lineage>
        <taxon>Bacteria</taxon>
        <taxon>Bacillati</taxon>
        <taxon>Actinomycetota</taxon>
        <taxon>Actinomycetes</taxon>
        <taxon>Micromonosporales</taxon>
        <taxon>Micromonosporaceae</taxon>
        <taxon>Micromonospora</taxon>
    </lineage>
</organism>
<dbReference type="Gene3D" id="3.40.50.300">
    <property type="entry name" value="P-loop containing nucleotide triphosphate hydrolases"/>
    <property type="match status" value="1"/>
</dbReference>
<feature type="domain" description="ABC transmembrane type-1" evidence="12">
    <location>
        <begin position="30"/>
        <end position="311"/>
    </location>
</feature>
<evidence type="ECO:0000256" key="4">
    <source>
        <dbReference type="ARBA" id="ARBA00022519"/>
    </source>
</evidence>
<evidence type="ECO:0000256" key="2">
    <source>
        <dbReference type="ARBA" id="ARBA00022448"/>
    </source>
</evidence>
<evidence type="ECO:0000256" key="9">
    <source>
        <dbReference type="ARBA" id="ARBA00023136"/>
    </source>
</evidence>
<keyword evidence="5 10" id="KW-0812">Transmembrane</keyword>
<dbReference type="PROSITE" id="PS50893">
    <property type="entry name" value="ABC_TRANSPORTER_2"/>
    <property type="match status" value="1"/>
</dbReference>
<dbReference type="PANTHER" id="PTHR43394:SF1">
    <property type="entry name" value="ATP-BINDING CASSETTE SUB-FAMILY B MEMBER 10, MITOCHONDRIAL"/>
    <property type="match status" value="1"/>
</dbReference>
<dbReference type="Gene3D" id="1.20.1560.10">
    <property type="entry name" value="ABC transporter type 1, transmembrane domain"/>
    <property type="match status" value="1"/>
</dbReference>
<reference evidence="13 14" key="1">
    <citation type="submission" date="2018-10" db="EMBL/GenBank/DDBJ databases">
        <title>Sequencing the genomes of 1000 actinobacteria strains.</title>
        <authorList>
            <person name="Klenk H.-P."/>
        </authorList>
    </citation>
    <scope>NUCLEOTIDE SEQUENCE [LARGE SCALE GENOMIC DNA]</scope>
    <source>
        <strain evidence="13 14">DSM 45175</strain>
    </source>
</reference>
<feature type="transmembrane region" description="Helical" evidence="10">
    <location>
        <begin position="70"/>
        <end position="95"/>
    </location>
</feature>
<feature type="domain" description="ABC transporter" evidence="11">
    <location>
        <begin position="343"/>
        <end position="577"/>
    </location>
</feature>
<dbReference type="GO" id="GO:0016887">
    <property type="term" value="F:ATP hydrolysis activity"/>
    <property type="evidence" value="ECO:0007669"/>
    <property type="project" value="InterPro"/>
</dbReference>
<dbReference type="SMART" id="SM00382">
    <property type="entry name" value="AAA"/>
    <property type="match status" value="1"/>
</dbReference>
<dbReference type="GO" id="GO:0005886">
    <property type="term" value="C:plasma membrane"/>
    <property type="evidence" value="ECO:0007669"/>
    <property type="project" value="UniProtKB-SubCell"/>
</dbReference>
<evidence type="ECO:0000256" key="3">
    <source>
        <dbReference type="ARBA" id="ARBA00022475"/>
    </source>
</evidence>
<proteinExistence type="predicted"/>
<dbReference type="InterPro" id="IPR003439">
    <property type="entry name" value="ABC_transporter-like_ATP-bd"/>
</dbReference>